<sequence length="271" mass="30180">MSIRLPPVRQRQVSERRRKREGRYARGIRILTDDAEVDNCEIYGWPNQAISIGASSTVVSPHIHHIYGHDCMMVGAGYVIDVINGHPTIELSYFNATRHSVNGFGYPTCGYTLEDCLFGPTTYSRAVDMHCLAENGGGDDLTAGGRVEVRRCTFAFTHSIKDNNCQAIAFRGYPDDEYVTENNRFLHDIEPGFENPANTSYQPVPYRQINLGSGTWSGWYASDNQYGVSETHESGVGAPVNLDDPMDGKPLLSEERRRALRAALRSLESQG</sequence>
<dbReference type="AlphaFoldDB" id="D8J7D1"/>
<gene>
    <name evidence="2" type="ordered locus">HacjB3_03165</name>
</gene>
<dbReference type="Proteomes" id="UP000000390">
    <property type="component" value="Chromosome"/>
</dbReference>
<name>D8J7D1_HALJB</name>
<reference evidence="2 3" key="1">
    <citation type="journal article" date="2010" name="J. Bacteriol.">
        <title>Complete genome sequence of Halalkalicoccus jeotgali B3(T), an extremely halophilic archaeon.</title>
        <authorList>
            <person name="Roh S.W."/>
            <person name="Nam Y.D."/>
            <person name="Nam S.H."/>
            <person name="Choi S.H."/>
            <person name="Park H.S."/>
            <person name="Bae J.W."/>
        </authorList>
    </citation>
    <scope>NUCLEOTIDE SEQUENCE [LARGE SCALE GENOMIC DNA]</scope>
    <source>
        <strain evidence="3">DSM 18796 / CECT 7217 / JCM 14584 / KCTC 4019 / B3</strain>
    </source>
</reference>
<feature type="region of interest" description="Disordered" evidence="1">
    <location>
        <begin position="230"/>
        <end position="251"/>
    </location>
</feature>
<dbReference type="KEGG" id="hje:HacjB3_03165"/>
<proteinExistence type="predicted"/>
<evidence type="ECO:0000256" key="1">
    <source>
        <dbReference type="SAM" id="MobiDB-lite"/>
    </source>
</evidence>
<evidence type="ECO:0008006" key="4">
    <source>
        <dbReference type="Google" id="ProtNLM"/>
    </source>
</evidence>
<dbReference type="RefSeq" id="WP_013199369.1">
    <property type="nucleotide sequence ID" value="NC_014297.1"/>
</dbReference>
<dbReference type="GeneID" id="9418433"/>
<dbReference type="PATRIC" id="fig|795797.18.peg.632"/>
<protein>
    <recommendedName>
        <fullName evidence="4">Right handed beta helix domain-containing protein</fullName>
    </recommendedName>
</protein>
<dbReference type="EMBL" id="CP002062">
    <property type="protein sequence ID" value="ADJ14026.1"/>
    <property type="molecule type" value="Genomic_DNA"/>
</dbReference>
<dbReference type="HOGENOM" id="CLU_1025279_0_0_2"/>
<accession>D8J7D1</accession>
<evidence type="ECO:0000313" key="3">
    <source>
        <dbReference type="Proteomes" id="UP000000390"/>
    </source>
</evidence>
<evidence type="ECO:0000313" key="2">
    <source>
        <dbReference type="EMBL" id="ADJ14026.1"/>
    </source>
</evidence>
<organism evidence="2 3">
    <name type="scientific">Halalkalicoccus jeotgali (strain DSM 18796 / CECT 7217 / JCM 14584 / KCTC 4019 / B3)</name>
    <dbReference type="NCBI Taxonomy" id="795797"/>
    <lineage>
        <taxon>Archaea</taxon>
        <taxon>Methanobacteriati</taxon>
        <taxon>Methanobacteriota</taxon>
        <taxon>Stenosarchaea group</taxon>
        <taxon>Halobacteria</taxon>
        <taxon>Halobacteriales</taxon>
        <taxon>Halococcaceae</taxon>
        <taxon>Halalkalicoccus</taxon>
    </lineage>
</organism>
<dbReference type="InterPro" id="IPR011050">
    <property type="entry name" value="Pectin_lyase_fold/virulence"/>
</dbReference>
<dbReference type="SUPFAM" id="SSF51126">
    <property type="entry name" value="Pectin lyase-like"/>
    <property type="match status" value="1"/>
</dbReference>